<keyword evidence="1" id="KW-0805">Transcription regulation</keyword>
<gene>
    <name evidence="7" type="ORF">THRCLA_08766</name>
</gene>
<dbReference type="Proteomes" id="UP000243217">
    <property type="component" value="Unassembled WGS sequence"/>
</dbReference>
<evidence type="ECO:0000256" key="2">
    <source>
        <dbReference type="ARBA" id="ARBA00023125"/>
    </source>
</evidence>
<feature type="domain" description="HTH myb-type" evidence="6">
    <location>
        <begin position="10"/>
        <end position="59"/>
    </location>
</feature>
<keyword evidence="8" id="KW-1185">Reference proteome</keyword>
<dbReference type="SUPFAM" id="SSF46689">
    <property type="entry name" value="Homeodomain-like"/>
    <property type="match status" value="1"/>
</dbReference>
<protein>
    <recommendedName>
        <fullName evidence="9">Myb-like DNA-binding protein</fullName>
    </recommendedName>
</protein>
<dbReference type="GO" id="GO:0000978">
    <property type="term" value="F:RNA polymerase II cis-regulatory region sequence-specific DNA binding"/>
    <property type="evidence" value="ECO:0007669"/>
    <property type="project" value="TreeGrafter"/>
</dbReference>
<name>A0A1V9Z2H1_9STRA</name>
<dbReference type="CDD" id="cd00167">
    <property type="entry name" value="SANT"/>
    <property type="match status" value="1"/>
</dbReference>
<dbReference type="PANTHER" id="PTHR46621">
    <property type="entry name" value="SNRNA-ACTIVATING PROTEIN COMPLEX SUBUNIT 4"/>
    <property type="match status" value="1"/>
</dbReference>
<keyword evidence="3" id="KW-0804">Transcription</keyword>
<evidence type="ECO:0000259" key="5">
    <source>
        <dbReference type="PROSITE" id="PS50090"/>
    </source>
</evidence>
<accession>A0A1V9Z2H1</accession>
<evidence type="ECO:0000313" key="7">
    <source>
        <dbReference type="EMBL" id="OQR92206.1"/>
    </source>
</evidence>
<comment type="caution">
    <text evidence="7">The sequence shown here is derived from an EMBL/GenBank/DDBJ whole genome shotgun (WGS) entry which is preliminary data.</text>
</comment>
<evidence type="ECO:0000256" key="4">
    <source>
        <dbReference type="ARBA" id="ARBA00023242"/>
    </source>
</evidence>
<feature type="domain" description="Myb-like" evidence="5">
    <location>
        <begin position="56"/>
        <end position="98"/>
    </location>
</feature>
<dbReference type="GO" id="GO:0042795">
    <property type="term" value="P:snRNA transcription by RNA polymerase II"/>
    <property type="evidence" value="ECO:0007669"/>
    <property type="project" value="TreeGrafter"/>
</dbReference>
<dbReference type="OrthoDB" id="2143914at2759"/>
<dbReference type="GO" id="GO:0042796">
    <property type="term" value="P:snRNA transcription by RNA polymerase III"/>
    <property type="evidence" value="ECO:0007669"/>
    <property type="project" value="TreeGrafter"/>
</dbReference>
<keyword evidence="2" id="KW-0238">DNA-binding</keyword>
<keyword evidence="4" id="KW-0539">Nucleus</keyword>
<evidence type="ECO:0008006" key="9">
    <source>
        <dbReference type="Google" id="ProtNLM"/>
    </source>
</evidence>
<evidence type="ECO:0000259" key="6">
    <source>
        <dbReference type="PROSITE" id="PS51294"/>
    </source>
</evidence>
<dbReference type="InterPro" id="IPR051575">
    <property type="entry name" value="Myb-like_DNA-bd"/>
</dbReference>
<reference evidence="7 8" key="1">
    <citation type="journal article" date="2014" name="Genome Biol. Evol.">
        <title>The secreted proteins of Achlya hypogyna and Thraustotheca clavata identify the ancestral oomycete secretome and reveal gene acquisitions by horizontal gene transfer.</title>
        <authorList>
            <person name="Misner I."/>
            <person name="Blouin N."/>
            <person name="Leonard G."/>
            <person name="Richards T.A."/>
            <person name="Lane C.E."/>
        </authorList>
    </citation>
    <scope>NUCLEOTIDE SEQUENCE [LARGE SCALE GENOMIC DNA]</scope>
    <source>
        <strain evidence="7 8">ATCC 34112</strain>
    </source>
</reference>
<dbReference type="PROSITE" id="PS51294">
    <property type="entry name" value="HTH_MYB"/>
    <property type="match status" value="1"/>
</dbReference>
<evidence type="ECO:0000256" key="3">
    <source>
        <dbReference type="ARBA" id="ARBA00023163"/>
    </source>
</evidence>
<organism evidence="7 8">
    <name type="scientific">Thraustotheca clavata</name>
    <dbReference type="NCBI Taxonomy" id="74557"/>
    <lineage>
        <taxon>Eukaryota</taxon>
        <taxon>Sar</taxon>
        <taxon>Stramenopiles</taxon>
        <taxon>Oomycota</taxon>
        <taxon>Saprolegniomycetes</taxon>
        <taxon>Saprolegniales</taxon>
        <taxon>Achlyaceae</taxon>
        <taxon>Thraustotheca</taxon>
    </lineage>
</organism>
<dbReference type="Gene3D" id="1.10.10.60">
    <property type="entry name" value="Homeodomain-like"/>
    <property type="match status" value="2"/>
</dbReference>
<dbReference type="Pfam" id="PF13921">
    <property type="entry name" value="Myb_DNA-bind_6"/>
    <property type="match status" value="1"/>
</dbReference>
<proteinExistence type="predicted"/>
<dbReference type="InterPro" id="IPR009057">
    <property type="entry name" value="Homeodomain-like_sf"/>
</dbReference>
<dbReference type="EMBL" id="JNBS01002348">
    <property type="protein sequence ID" value="OQR92206.1"/>
    <property type="molecule type" value="Genomic_DNA"/>
</dbReference>
<sequence length="98" mass="11515">MAEQENTSFRRWTEDEDEALRQAVAEFRGRNWKAISGRVPNRDHQQCRQRWYQVLAPNIVKGTWSVDEDELLTSLMQKQPIGQEVDWAALSENINGRK</sequence>
<dbReference type="AlphaFoldDB" id="A0A1V9Z2H1"/>
<dbReference type="GO" id="GO:0001006">
    <property type="term" value="F:RNA polymerase III type 3 promoter sequence-specific DNA binding"/>
    <property type="evidence" value="ECO:0007669"/>
    <property type="project" value="TreeGrafter"/>
</dbReference>
<dbReference type="STRING" id="74557.A0A1V9Z2H1"/>
<evidence type="ECO:0000256" key="1">
    <source>
        <dbReference type="ARBA" id="ARBA00023015"/>
    </source>
</evidence>
<dbReference type="InterPro" id="IPR017930">
    <property type="entry name" value="Myb_dom"/>
</dbReference>
<evidence type="ECO:0000313" key="8">
    <source>
        <dbReference type="Proteomes" id="UP000243217"/>
    </source>
</evidence>
<dbReference type="PANTHER" id="PTHR46621:SF1">
    <property type="entry name" value="SNRNA-ACTIVATING PROTEIN COMPLEX SUBUNIT 4"/>
    <property type="match status" value="1"/>
</dbReference>
<dbReference type="FunFam" id="1.10.10.60:FF:000016">
    <property type="entry name" value="Transcriptional activator Myb isoform A"/>
    <property type="match status" value="1"/>
</dbReference>
<dbReference type="GO" id="GO:0019185">
    <property type="term" value="C:snRNA-activating protein complex"/>
    <property type="evidence" value="ECO:0007669"/>
    <property type="project" value="TreeGrafter"/>
</dbReference>
<dbReference type="InterPro" id="IPR001005">
    <property type="entry name" value="SANT/Myb"/>
</dbReference>
<dbReference type="SMART" id="SM00717">
    <property type="entry name" value="SANT"/>
    <property type="match status" value="1"/>
</dbReference>
<dbReference type="PROSITE" id="PS50090">
    <property type="entry name" value="MYB_LIKE"/>
    <property type="match status" value="2"/>
</dbReference>
<feature type="domain" description="Myb-like" evidence="5">
    <location>
        <begin position="4"/>
        <end position="55"/>
    </location>
</feature>